<gene>
    <name evidence="3" type="ORF">SALB_00750</name>
</gene>
<reference evidence="3 4" key="1">
    <citation type="journal article" date="2019" name="Microbiol. Resour. Announc.">
        <title>Draft Genome Sequence of the Most Traditional epsilon-Poly-l-Lysine Producer, Streptomyces albulus NBRC14147.</title>
        <authorList>
            <person name="Yamanaka K."/>
            <person name="Hamano Y."/>
        </authorList>
    </citation>
    <scope>NUCLEOTIDE SEQUENCE [LARGE SCALE GENOMIC DNA]</scope>
    <source>
        <strain evidence="3 4">NBRC 14147</strain>
    </source>
</reference>
<sequence length="388" mass="42518">MNAFLYPIAAAVSIAALIFKIWTLRNDRSPTQVALAFSFLSTSVTFTVSVPSVWPVVSEAAGIVNFSGLLTQACVIISAMGQQTVLLHLTYERKTAWRKAARRIYILTAVVILMVVLFLQASSLGERPNDFALTKARYYPAYMVIYLVAHGCNQIDIARLAGRHAKVAPSPWLRRGLRLVAVSGWFSIAYVSSRGADIIAGQFGYSGHPWEPIAQLATTCTTVPKTIGWTMPDWGRHITTAWEAFDRRITYRKLSRLHRCLTKEIPEPVLALDSGADLRTRLYRLAVEIRDAQWALRLWMRPEVASEARLMGEAAGLKDDDLAAAIEAAQLRAAIAAKSAGASPADQPCDPRSAEPENLAAELAFQRRVAKAFFSTSTPAADALESAA</sequence>
<organism evidence="3 4">
    <name type="scientific">Streptomyces noursei</name>
    <name type="common">Streptomyces albulus</name>
    <dbReference type="NCBI Taxonomy" id="1971"/>
    <lineage>
        <taxon>Bacteria</taxon>
        <taxon>Bacillati</taxon>
        <taxon>Actinomycetota</taxon>
        <taxon>Actinomycetes</taxon>
        <taxon>Kitasatosporales</taxon>
        <taxon>Streptomycetaceae</taxon>
        <taxon>Streptomyces</taxon>
    </lineage>
</organism>
<dbReference type="InterPro" id="IPR050039">
    <property type="entry name" value="MAB_1171c-like"/>
</dbReference>
<dbReference type="RefSeq" id="WP_236664537.1">
    <property type="nucleotide sequence ID" value="NZ_BHXC01000006.1"/>
</dbReference>
<dbReference type="Pfam" id="PF20182">
    <property type="entry name" value="DUF6545"/>
    <property type="match status" value="1"/>
</dbReference>
<protein>
    <recommendedName>
        <fullName evidence="2">DUF6545 domain-containing protein</fullName>
    </recommendedName>
</protein>
<feature type="transmembrane region" description="Helical" evidence="1">
    <location>
        <begin position="6"/>
        <end position="23"/>
    </location>
</feature>
<dbReference type="Proteomes" id="UP000288351">
    <property type="component" value="Unassembled WGS sequence"/>
</dbReference>
<keyword evidence="1" id="KW-0812">Transmembrane</keyword>
<dbReference type="InterPro" id="IPR046675">
    <property type="entry name" value="DUF6545"/>
</dbReference>
<evidence type="ECO:0000313" key="4">
    <source>
        <dbReference type="Proteomes" id="UP000288351"/>
    </source>
</evidence>
<dbReference type="EMBL" id="BHXC01000006">
    <property type="protein sequence ID" value="GCB88081.1"/>
    <property type="molecule type" value="Genomic_DNA"/>
</dbReference>
<feature type="domain" description="DUF6545" evidence="2">
    <location>
        <begin position="246"/>
        <end position="373"/>
    </location>
</feature>
<feature type="transmembrane region" description="Helical" evidence="1">
    <location>
        <begin position="103"/>
        <end position="121"/>
    </location>
</feature>
<keyword evidence="1" id="KW-0472">Membrane</keyword>
<evidence type="ECO:0000313" key="3">
    <source>
        <dbReference type="EMBL" id="GCB88081.1"/>
    </source>
</evidence>
<accession>A0A401QRQ2</accession>
<comment type="caution">
    <text evidence="3">The sequence shown here is derived from an EMBL/GenBank/DDBJ whole genome shotgun (WGS) entry which is preliminary data.</text>
</comment>
<keyword evidence="1" id="KW-1133">Transmembrane helix</keyword>
<name>A0A401QRQ2_STRNR</name>
<evidence type="ECO:0000256" key="1">
    <source>
        <dbReference type="SAM" id="Phobius"/>
    </source>
</evidence>
<proteinExistence type="predicted"/>
<evidence type="ECO:0000259" key="2">
    <source>
        <dbReference type="Pfam" id="PF20182"/>
    </source>
</evidence>
<feature type="transmembrane region" description="Helical" evidence="1">
    <location>
        <begin position="35"/>
        <end position="57"/>
    </location>
</feature>
<dbReference type="NCBIfam" id="NF042915">
    <property type="entry name" value="MAB_1171c_fam"/>
    <property type="match status" value="1"/>
</dbReference>
<dbReference type="AlphaFoldDB" id="A0A401QRQ2"/>
<feature type="transmembrane region" description="Helical" evidence="1">
    <location>
        <begin position="69"/>
        <end position="91"/>
    </location>
</feature>